<name>A0A327JXT9_9HYPH</name>
<keyword evidence="10" id="KW-1185">Reference proteome</keyword>
<evidence type="ECO:0000256" key="7">
    <source>
        <dbReference type="ARBA" id="ARBA00023136"/>
    </source>
</evidence>
<dbReference type="GO" id="GO:0005886">
    <property type="term" value="C:plasma membrane"/>
    <property type="evidence" value="ECO:0007669"/>
    <property type="project" value="UniProtKB-SubCell"/>
</dbReference>
<comment type="subcellular location">
    <subcellularLocation>
        <location evidence="1">Cell membrane</location>
        <topology evidence="1">Multi-pass membrane protein</topology>
    </subcellularLocation>
</comment>
<evidence type="ECO:0000313" key="9">
    <source>
        <dbReference type="EMBL" id="RAI27908.1"/>
    </source>
</evidence>
<dbReference type="PANTHER" id="PTHR21716:SF53">
    <property type="entry name" value="PERMEASE PERM-RELATED"/>
    <property type="match status" value="1"/>
</dbReference>
<keyword evidence="4" id="KW-1003">Cell membrane</keyword>
<feature type="transmembrane region" description="Helical" evidence="8">
    <location>
        <begin position="212"/>
        <end position="238"/>
    </location>
</feature>
<dbReference type="AlphaFoldDB" id="A0A327JXT9"/>
<keyword evidence="5 8" id="KW-0812">Transmembrane</keyword>
<reference evidence="9 10" key="1">
    <citation type="submission" date="2017-07" db="EMBL/GenBank/DDBJ databases">
        <title>Draft Genome Sequences of Select Purple Nonsulfur Bacteria.</title>
        <authorList>
            <person name="Lasarre B."/>
            <person name="Mckinlay J.B."/>
        </authorList>
    </citation>
    <scope>NUCLEOTIDE SEQUENCE [LARGE SCALE GENOMIC DNA]</scope>
    <source>
        <strain evidence="9 10">DSM 11290</strain>
    </source>
</reference>
<feature type="transmembrane region" description="Helical" evidence="8">
    <location>
        <begin position="269"/>
        <end position="285"/>
    </location>
</feature>
<gene>
    <name evidence="9" type="ORF">CH339_08370</name>
</gene>
<evidence type="ECO:0000256" key="6">
    <source>
        <dbReference type="ARBA" id="ARBA00022989"/>
    </source>
</evidence>
<protein>
    <submittedName>
        <fullName evidence="9">AI-2E family transporter</fullName>
    </submittedName>
</protein>
<organism evidence="9 10">
    <name type="scientific">Rhodobium orientis</name>
    <dbReference type="NCBI Taxonomy" id="34017"/>
    <lineage>
        <taxon>Bacteria</taxon>
        <taxon>Pseudomonadati</taxon>
        <taxon>Pseudomonadota</taxon>
        <taxon>Alphaproteobacteria</taxon>
        <taxon>Hyphomicrobiales</taxon>
        <taxon>Rhodobiaceae</taxon>
        <taxon>Rhodobium</taxon>
    </lineage>
</organism>
<feature type="transmembrane region" description="Helical" evidence="8">
    <location>
        <begin position="305"/>
        <end position="336"/>
    </location>
</feature>
<feature type="transmembrane region" description="Helical" evidence="8">
    <location>
        <begin position="7"/>
        <end position="24"/>
    </location>
</feature>
<dbReference type="Pfam" id="PF01594">
    <property type="entry name" value="AI-2E_transport"/>
    <property type="match status" value="1"/>
</dbReference>
<dbReference type="EMBL" id="NPEV01000013">
    <property type="protein sequence ID" value="RAI27908.1"/>
    <property type="molecule type" value="Genomic_DNA"/>
</dbReference>
<dbReference type="Proteomes" id="UP000249299">
    <property type="component" value="Unassembled WGS sequence"/>
</dbReference>
<evidence type="ECO:0000256" key="2">
    <source>
        <dbReference type="ARBA" id="ARBA00009773"/>
    </source>
</evidence>
<feature type="transmembrane region" description="Helical" evidence="8">
    <location>
        <begin position="150"/>
        <end position="169"/>
    </location>
</feature>
<keyword evidence="7 8" id="KW-0472">Membrane</keyword>
<evidence type="ECO:0000256" key="8">
    <source>
        <dbReference type="SAM" id="Phobius"/>
    </source>
</evidence>
<dbReference type="RefSeq" id="WP_111433895.1">
    <property type="nucleotide sequence ID" value="NZ_JACIGG010000004.1"/>
</dbReference>
<evidence type="ECO:0000256" key="4">
    <source>
        <dbReference type="ARBA" id="ARBA00022475"/>
    </source>
</evidence>
<evidence type="ECO:0000256" key="5">
    <source>
        <dbReference type="ARBA" id="ARBA00022692"/>
    </source>
</evidence>
<evidence type="ECO:0000256" key="3">
    <source>
        <dbReference type="ARBA" id="ARBA00022448"/>
    </source>
</evidence>
<dbReference type="PANTHER" id="PTHR21716">
    <property type="entry name" value="TRANSMEMBRANE PROTEIN"/>
    <property type="match status" value="1"/>
</dbReference>
<accession>A0A327JXT9</accession>
<comment type="caution">
    <text evidence="9">The sequence shown here is derived from an EMBL/GenBank/DDBJ whole genome shotgun (WGS) entry which is preliminary data.</text>
</comment>
<keyword evidence="6 8" id="KW-1133">Transmembrane helix</keyword>
<keyword evidence="3" id="KW-0813">Transport</keyword>
<dbReference type="InterPro" id="IPR002549">
    <property type="entry name" value="AI-2E-like"/>
</dbReference>
<sequence>MSLGRQVSFWVIALAVTVLILWVLRGILLPFVAGMVLAYLLDPVADWLENHGIGRLFSTVIILVFFIIGFVLALVIFVPLLGHQLSGFVANLPTYAEKLQALAANFLDGRAAETLGITTGDLQGQLGDFVKQGASWLASLAKSLWSGGQSLLSVLALLVVTPVVAFYMLNDWDRMVATVDSWLPRQHRDTIHRLARDMDASISGFMRGQMMVCVILGTYYSVSLSVVGLNFGFLIGIIAGLISFIPYVGASVGFVLSVGVALMQFWPDYTMIAIVVGVFVVGQFLEGNILQPKMIGESVGLHPVWLMFALFAFGSLFGFVGMLLAVPIAAMVGVLARFAIEQYLQSSLYRGPPGTGGGEGE</sequence>
<proteinExistence type="inferred from homology"/>
<feature type="transmembrane region" description="Helical" evidence="8">
    <location>
        <begin position="60"/>
        <end position="82"/>
    </location>
</feature>
<comment type="similarity">
    <text evidence="2">Belongs to the autoinducer-2 exporter (AI-2E) (TC 2.A.86) family.</text>
</comment>
<evidence type="ECO:0000256" key="1">
    <source>
        <dbReference type="ARBA" id="ARBA00004651"/>
    </source>
</evidence>
<dbReference type="OrthoDB" id="5792512at2"/>
<evidence type="ECO:0000313" key="10">
    <source>
        <dbReference type="Proteomes" id="UP000249299"/>
    </source>
</evidence>
<dbReference type="GO" id="GO:0055085">
    <property type="term" value="P:transmembrane transport"/>
    <property type="evidence" value="ECO:0007669"/>
    <property type="project" value="TreeGrafter"/>
</dbReference>